<sequence>MTSTYDPSSPSTTSNGAPALPPNVSIFSPAKPINAKALLNGHVFTRLTVSTSTSPAQLASALNSAALEAFCFWHRNVILIFDGDDQDEGKDIQDAHHEHFRTVCLALKEKEISVSVSGCIYDAKDALGAGFQLDELSSGSVLVIDLMDGQDDDDDSEDDDDDDDEDEDEEDNASDDGDKSAELQGKEEQEEGGDASLTIGGS</sequence>
<accession>A0A6A5ZCW2</accession>
<keyword evidence="3" id="KW-1185">Reference proteome</keyword>
<evidence type="ECO:0000256" key="1">
    <source>
        <dbReference type="SAM" id="MobiDB-lite"/>
    </source>
</evidence>
<organism evidence="2 3">
    <name type="scientific">Lophiotrema nucula</name>
    <dbReference type="NCBI Taxonomy" id="690887"/>
    <lineage>
        <taxon>Eukaryota</taxon>
        <taxon>Fungi</taxon>
        <taxon>Dikarya</taxon>
        <taxon>Ascomycota</taxon>
        <taxon>Pezizomycotina</taxon>
        <taxon>Dothideomycetes</taxon>
        <taxon>Pleosporomycetidae</taxon>
        <taxon>Pleosporales</taxon>
        <taxon>Lophiotremataceae</taxon>
        <taxon>Lophiotrema</taxon>
    </lineage>
</organism>
<evidence type="ECO:0000313" key="2">
    <source>
        <dbReference type="EMBL" id="KAF2117035.1"/>
    </source>
</evidence>
<feature type="compositionally biased region" description="Low complexity" evidence="1">
    <location>
        <begin position="1"/>
        <end position="14"/>
    </location>
</feature>
<evidence type="ECO:0000313" key="3">
    <source>
        <dbReference type="Proteomes" id="UP000799770"/>
    </source>
</evidence>
<dbReference type="Proteomes" id="UP000799770">
    <property type="component" value="Unassembled WGS sequence"/>
</dbReference>
<proteinExistence type="predicted"/>
<dbReference type="EMBL" id="ML977319">
    <property type="protein sequence ID" value="KAF2117035.1"/>
    <property type="molecule type" value="Genomic_DNA"/>
</dbReference>
<feature type="compositionally biased region" description="Acidic residues" evidence="1">
    <location>
        <begin position="148"/>
        <end position="175"/>
    </location>
</feature>
<dbReference type="AlphaFoldDB" id="A0A6A5ZCW2"/>
<dbReference type="OrthoDB" id="5280080at2759"/>
<name>A0A6A5ZCW2_9PLEO</name>
<gene>
    <name evidence="2" type="ORF">BDV96DRAFT_571448</name>
</gene>
<protein>
    <submittedName>
        <fullName evidence="2">Uncharacterized protein</fullName>
    </submittedName>
</protein>
<reference evidence="2" key="1">
    <citation type="journal article" date="2020" name="Stud. Mycol.">
        <title>101 Dothideomycetes genomes: a test case for predicting lifestyles and emergence of pathogens.</title>
        <authorList>
            <person name="Haridas S."/>
            <person name="Albert R."/>
            <person name="Binder M."/>
            <person name="Bloem J."/>
            <person name="Labutti K."/>
            <person name="Salamov A."/>
            <person name="Andreopoulos B."/>
            <person name="Baker S."/>
            <person name="Barry K."/>
            <person name="Bills G."/>
            <person name="Bluhm B."/>
            <person name="Cannon C."/>
            <person name="Castanera R."/>
            <person name="Culley D."/>
            <person name="Daum C."/>
            <person name="Ezra D."/>
            <person name="Gonzalez J."/>
            <person name="Henrissat B."/>
            <person name="Kuo A."/>
            <person name="Liang C."/>
            <person name="Lipzen A."/>
            <person name="Lutzoni F."/>
            <person name="Magnuson J."/>
            <person name="Mondo S."/>
            <person name="Nolan M."/>
            <person name="Ohm R."/>
            <person name="Pangilinan J."/>
            <person name="Park H.-J."/>
            <person name="Ramirez L."/>
            <person name="Alfaro M."/>
            <person name="Sun H."/>
            <person name="Tritt A."/>
            <person name="Yoshinaga Y."/>
            <person name="Zwiers L.-H."/>
            <person name="Turgeon B."/>
            <person name="Goodwin S."/>
            <person name="Spatafora J."/>
            <person name="Crous P."/>
            <person name="Grigoriev I."/>
        </authorList>
    </citation>
    <scope>NUCLEOTIDE SEQUENCE</scope>
    <source>
        <strain evidence="2">CBS 627.86</strain>
    </source>
</reference>
<feature type="region of interest" description="Disordered" evidence="1">
    <location>
        <begin position="147"/>
        <end position="202"/>
    </location>
</feature>
<feature type="compositionally biased region" description="Basic and acidic residues" evidence="1">
    <location>
        <begin position="176"/>
        <end position="187"/>
    </location>
</feature>
<feature type="region of interest" description="Disordered" evidence="1">
    <location>
        <begin position="1"/>
        <end position="21"/>
    </location>
</feature>